<keyword evidence="2 5" id="KW-0560">Oxidoreductase</keyword>
<evidence type="ECO:0000313" key="4">
    <source>
        <dbReference type="EMBL" id="GIE45354.1"/>
    </source>
</evidence>
<dbReference type="GO" id="GO:0004316">
    <property type="term" value="F:3-oxoacyl-[acyl-carrier-protein] reductase (NADPH) activity"/>
    <property type="evidence" value="ECO:0007669"/>
    <property type="project" value="UniProtKB-EC"/>
</dbReference>
<evidence type="ECO:0000256" key="1">
    <source>
        <dbReference type="ARBA" id="ARBA00006484"/>
    </source>
</evidence>
<dbReference type="Gene3D" id="3.40.50.720">
    <property type="entry name" value="NAD(P)-binding Rossmann-like Domain"/>
    <property type="match status" value="1"/>
</dbReference>
<dbReference type="InterPro" id="IPR057326">
    <property type="entry name" value="KR_dom"/>
</dbReference>
<comment type="caution">
    <text evidence="5">The sequence shown here is derived from an EMBL/GenBank/DDBJ whole genome shotgun (WGS) entry which is preliminary data.</text>
</comment>
<evidence type="ECO:0000256" key="2">
    <source>
        <dbReference type="ARBA" id="ARBA00023002"/>
    </source>
</evidence>
<dbReference type="AlphaFoldDB" id="A0A7W7MJF8"/>
<gene>
    <name evidence="4" type="primary">fabG_11</name>
    <name evidence="4" type="ORF">Alo02nite_82520</name>
    <name evidence="5" type="ORF">BJ964_006186</name>
</gene>
<sequence length="241" mass="24020">MGTLVGRVALVTGGARGIGEAIARRLAAEGAAVTITYGSSAEPARLVAKEIGGVAVAADGADRAAVRAAVNDTATRHGRLDILVNNAAVPAFGPIGQISDEAFDQAIAVNLTAVHTASREALRHLGEGGRIITIGSVNADRVPFPGGTAYALTKAGVAGFTRALAREVSARGITVNNVQPGPIDTAMNPADGPLSAVLLPHIATGHYGTADEVAALVGFLAGPEAGYITGASINIDGGFTA</sequence>
<dbReference type="PANTHER" id="PTHR42879">
    <property type="entry name" value="3-OXOACYL-(ACYL-CARRIER-PROTEIN) REDUCTASE"/>
    <property type="match status" value="1"/>
</dbReference>
<feature type="domain" description="Ketoreductase" evidence="3">
    <location>
        <begin position="7"/>
        <end position="181"/>
    </location>
</feature>
<comment type="similarity">
    <text evidence="1">Belongs to the short-chain dehydrogenases/reductases (SDR) family.</text>
</comment>
<accession>A0A7W7MJF8</accession>
<proteinExistence type="inferred from homology"/>
<evidence type="ECO:0000313" key="6">
    <source>
        <dbReference type="Proteomes" id="UP000590511"/>
    </source>
</evidence>
<reference evidence="4 7" key="2">
    <citation type="submission" date="2021-01" db="EMBL/GenBank/DDBJ databases">
        <title>Whole genome shotgun sequence of Actinoplanes lobatus NBRC 12513.</title>
        <authorList>
            <person name="Komaki H."/>
            <person name="Tamura T."/>
        </authorList>
    </citation>
    <scope>NUCLEOTIDE SEQUENCE [LARGE SCALE GENOMIC DNA]</scope>
    <source>
        <strain evidence="4 7">NBRC 12513</strain>
    </source>
</reference>
<organism evidence="5 6">
    <name type="scientific">Actinoplanes lobatus</name>
    <dbReference type="NCBI Taxonomy" id="113568"/>
    <lineage>
        <taxon>Bacteria</taxon>
        <taxon>Bacillati</taxon>
        <taxon>Actinomycetota</taxon>
        <taxon>Actinomycetes</taxon>
        <taxon>Micromonosporales</taxon>
        <taxon>Micromonosporaceae</taxon>
        <taxon>Actinoplanes</taxon>
    </lineage>
</organism>
<evidence type="ECO:0000259" key="3">
    <source>
        <dbReference type="SMART" id="SM00822"/>
    </source>
</evidence>
<dbReference type="EC" id="1.1.1.100" evidence="5"/>
<dbReference type="SMART" id="SM00822">
    <property type="entry name" value="PKS_KR"/>
    <property type="match status" value="1"/>
</dbReference>
<dbReference type="Pfam" id="PF13561">
    <property type="entry name" value="adh_short_C2"/>
    <property type="match status" value="1"/>
</dbReference>
<dbReference type="InterPro" id="IPR036291">
    <property type="entry name" value="NAD(P)-bd_dom_sf"/>
</dbReference>
<evidence type="ECO:0000313" key="7">
    <source>
        <dbReference type="Proteomes" id="UP000631312"/>
    </source>
</evidence>
<name>A0A7W7MJF8_9ACTN</name>
<dbReference type="EMBL" id="JACHNC010000001">
    <property type="protein sequence ID" value="MBB4752025.1"/>
    <property type="molecule type" value="Genomic_DNA"/>
</dbReference>
<dbReference type="RefSeq" id="WP_188123958.1">
    <property type="nucleotide sequence ID" value="NZ_BOMP01000160.1"/>
</dbReference>
<dbReference type="InterPro" id="IPR050259">
    <property type="entry name" value="SDR"/>
</dbReference>
<dbReference type="Proteomes" id="UP000631312">
    <property type="component" value="Unassembled WGS sequence"/>
</dbReference>
<dbReference type="SUPFAM" id="SSF51735">
    <property type="entry name" value="NAD(P)-binding Rossmann-fold domains"/>
    <property type="match status" value="1"/>
</dbReference>
<dbReference type="PRINTS" id="PR00081">
    <property type="entry name" value="GDHRDH"/>
</dbReference>
<keyword evidence="7" id="KW-1185">Reference proteome</keyword>
<dbReference type="InterPro" id="IPR002347">
    <property type="entry name" value="SDR_fam"/>
</dbReference>
<dbReference type="PANTHER" id="PTHR42879:SF2">
    <property type="entry name" value="3-OXOACYL-[ACYL-CARRIER-PROTEIN] REDUCTASE FABG"/>
    <property type="match status" value="1"/>
</dbReference>
<dbReference type="PRINTS" id="PR00080">
    <property type="entry name" value="SDRFAMILY"/>
</dbReference>
<protein>
    <submittedName>
        <fullName evidence="4">3-ketoacyl-ACP reductase</fullName>
    </submittedName>
    <submittedName>
        <fullName evidence="5">3-oxoacyl-[acyl-carrier protein] reductase</fullName>
        <ecNumber evidence="5">1.1.1.100</ecNumber>
    </submittedName>
</protein>
<dbReference type="Proteomes" id="UP000590511">
    <property type="component" value="Unassembled WGS sequence"/>
</dbReference>
<reference evidence="5 6" key="1">
    <citation type="submission" date="2020-08" db="EMBL/GenBank/DDBJ databases">
        <title>Sequencing the genomes of 1000 actinobacteria strains.</title>
        <authorList>
            <person name="Klenk H.-P."/>
        </authorList>
    </citation>
    <scope>NUCLEOTIDE SEQUENCE [LARGE SCALE GENOMIC DNA]</scope>
    <source>
        <strain evidence="5 6">DSM 43150</strain>
    </source>
</reference>
<evidence type="ECO:0000313" key="5">
    <source>
        <dbReference type="EMBL" id="MBB4752025.1"/>
    </source>
</evidence>
<dbReference type="EMBL" id="BOMP01000160">
    <property type="protein sequence ID" value="GIE45354.1"/>
    <property type="molecule type" value="Genomic_DNA"/>
</dbReference>
<dbReference type="FunFam" id="3.40.50.720:FF:000084">
    <property type="entry name" value="Short-chain dehydrogenase reductase"/>
    <property type="match status" value="1"/>
</dbReference>